<reference evidence="2 3" key="1">
    <citation type="journal article" date="2018" name="Vet. Microbiol.">
        <title>Characterisation of Staphylococcus felis isolated from cats using whole genome sequencing.</title>
        <authorList>
            <person name="Worthing K."/>
            <person name="Pang S."/>
            <person name="Trott D.J."/>
            <person name="Abraham S."/>
            <person name="Coombs G.W."/>
            <person name="Jordan D."/>
            <person name="McIntyre L."/>
            <person name="Davies M.R."/>
            <person name="Norris J."/>
        </authorList>
    </citation>
    <scope>NUCLEOTIDE SEQUENCE [LARGE SCALE GENOMIC DNA]</scope>
    <source>
        <strain evidence="2 3">F25</strain>
    </source>
</reference>
<name>A0AAX1RX14_9STAP</name>
<evidence type="ECO:0000313" key="3">
    <source>
        <dbReference type="Proteomes" id="UP000256337"/>
    </source>
</evidence>
<dbReference type="EMBL" id="QKYD01000075">
    <property type="protein sequence ID" value="REI22996.1"/>
    <property type="molecule type" value="Genomic_DNA"/>
</dbReference>
<protein>
    <recommendedName>
        <fullName evidence="4">Phage portal protein</fullName>
    </recommendedName>
</protein>
<comment type="caution">
    <text evidence="2">The sequence shown here is derived from an EMBL/GenBank/DDBJ whole genome shotgun (WGS) entry which is preliminary data.</text>
</comment>
<feature type="region of interest" description="Disordered" evidence="1">
    <location>
        <begin position="555"/>
        <end position="583"/>
    </location>
</feature>
<evidence type="ECO:0008006" key="4">
    <source>
        <dbReference type="Google" id="ProtNLM"/>
    </source>
</evidence>
<proteinExistence type="predicted"/>
<organism evidence="2 3">
    <name type="scientific">Staphylococcus felis</name>
    <dbReference type="NCBI Taxonomy" id="46127"/>
    <lineage>
        <taxon>Bacteria</taxon>
        <taxon>Bacillati</taxon>
        <taxon>Bacillota</taxon>
        <taxon>Bacilli</taxon>
        <taxon>Bacillales</taxon>
        <taxon>Staphylococcaceae</taxon>
        <taxon>Staphylococcus</taxon>
    </lineage>
</organism>
<gene>
    <name evidence="2" type="ORF">DOS76_04570</name>
</gene>
<evidence type="ECO:0000256" key="1">
    <source>
        <dbReference type="SAM" id="MobiDB-lite"/>
    </source>
</evidence>
<evidence type="ECO:0000313" key="2">
    <source>
        <dbReference type="EMBL" id="REI22996.1"/>
    </source>
</evidence>
<accession>A0AAX1RX14</accession>
<dbReference type="AlphaFoldDB" id="A0AAX1RX14"/>
<dbReference type="Proteomes" id="UP000256337">
    <property type="component" value="Unassembled WGS sequence"/>
</dbReference>
<sequence length="583" mass="67303">MLICNYNKCNKEDKEVALYRNSNLIWKQFSRNTIKDVHGDMYYYRSLYEGKHHELFPRAKELIEKGEIIDVYSNADNYTSKNVRTPYLMLNICRVIVDVPSLLVSRSIGQFKTNYSRTSDTLQKQQDSEITDDFSDTDLIEGTKTNDINGIVVDPQQELIDQVIKNSKLNHNMNVSQLLIDGGIVAVPSMRNNQLSIEFKERNVYYPHDDGLGVDLVYELEQTEEEEMNNINYIHVYTERENGQSLEIRDRLYVSDGNGELTLVEDPQIIEEKLHVTSQELDKVFHGRQRTLICYLANEPTFTNRFGRSSLVGLDGKQEEVNWSLTRTAQTFERNGKPRISVTKGTMQRLQEIALNQYGDENKIDHRNLEVTEIDDETGESIVIHQIDTSKIGDMNYVKDIIRAMLAETQTSENAVEFVKRDTAHSQSGVAKFYDLMISIIKAEKIRDEYVEFLKDVIESALWIANHHDNNVIIERPNAILKNMIPQPKAELSQDSISKFNAGIQSLEEAVRESNPTKSEEWIKEEIERIQSDTNRNDTMSLDRGRQTLQNFMNNRNSFGQPLDEFGNPINTNNQEDDSQQEE</sequence>